<keyword evidence="2" id="KW-1133">Transmembrane helix</keyword>
<dbReference type="RefSeq" id="WP_203941800.1">
    <property type="nucleotide sequence ID" value="NZ_BAAAGJ010000001.1"/>
</dbReference>
<feature type="transmembrane region" description="Helical" evidence="2">
    <location>
        <begin position="79"/>
        <end position="99"/>
    </location>
</feature>
<dbReference type="InterPro" id="IPR046151">
    <property type="entry name" value="DUF6153"/>
</dbReference>
<accession>A0A8J4DMN4</accession>
<dbReference type="AlphaFoldDB" id="A0A8J4DMN4"/>
<protein>
    <submittedName>
        <fullName evidence="3">Uncharacterized protein</fullName>
    </submittedName>
</protein>
<dbReference type="Proteomes" id="UP000652013">
    <property type="component" value="Unassembled WGS sequence"/>
</dbReference>
<dbReference type="EMBL" id="BOOY01000043">
    <property type="protein sequence ID" value="GIJ06643.1"/>
    <property type="molecule type" value="Genomic_DNA"/>
</dbReference>
<dbReference type="Pfam" id="PF19650">
    <property type="entry name" value="DUF6153"/>
    <property type="match status" value="1"/>
</dbReference>
<evidence type="ECO:0000256" key="2">
    <source>
        <dbReference type="SAM" id="Phobius"/>
    </source>
</evidence>
<proteinExistence type="predicted"/>
<keyword evidence="2" id="KW-0472">Membrane</keyword>
<name>A0A8J4DMN4_9ACTN</name>
<keyword evidence="4" id="KW-1185">Reference proteome</keyword>
<evidence type="ECO:0000256" key="1">
    <source>
        <dbReference type="SAM" id="MobiDB-lite"/>
    </source>
</evidence>
<evidence type="ECO:0000313" key="4">
    <source>
        <dbReference type="Proteomes" id="UP000652013"/>
    </source>
</evidence>
<gene>
    <name evidence="3" type="ORF">Sya03_59950</name>
</gene>
<organism evidence="3 4">
    <name type="scientific">Spirilliplanes yamanashiensis</name>
    <dbReference type="NCBI Taxonomy" id="42233"/>
    <lineage>
        <taxon>Bacteria</taxon>
        <taxon>Bacillati</taxon>
        <taxon>Actinomycetota</taxon>
        <taxon>Actinomycetes</taxon>
        <taxon>Micromonosporales</taxon>
        <taxon>Micromonosporaceae</taxon>
        <taxon>Spirilliplanes</taxon>
    </lineage>
</organism>
<sequence>MQGCARAAFRLVLLLAVTFGVFGMHTVGHVGTAHAAMPQGSHSVDVPPTEIPAMAMPVEPVLSAAGSVSAGGGSLMLDPTAICLAVLSAVGVLALMRLARRRRAGRVLPGRAAGRSQAGSTSERAPPGRRVGLVVAQLSVLRV</sequence>
<reference evidence="3" key="1">
    <citation type="submission" date="2021-01" db="EMBL/GenBank/DDBJ databases">
        <title>Whole genome shotgun sequence of Spirilliplanes yamanashiensis NBRC 15828.</title>
        <authorList>
            <person name="Komaki H."/>
            <person name="Tamura T."/>
        </authorList>
    </citation>
    <scope>NUCLEOTIDE SEQUENCE</scope>
    <source>
        <strain evidence="3">NBRC 15828</strain>
    </source>
</reference>
<feature type="region of interest" description="Disordered" evidence="1">
    <location>
        <begin position="107"/>
        <end position="128"/>
    </location>
</feature>
<keyword evidence="2" id="KW-0812">Transmembrane</keyword>
<comment type="caution">
    <text evidence="3">The sequence shown here is derived from an EMBL/GenBank/DDBJ whole genome shotgun (WGS) entry which is preliminary data.</text>
</comment>
<evidence type="ECO:0000313" key="3">
    <source>
        <dbReference type="EMBL" id="GIJ06643.1"/>
    </source>
</evidence>